<reference evidence="2" key="1">
    <citation type="submission" date="2020-04" db="EMBL/GenBank/DDBJ databases">
        <authorList>
            <person name="Alioto T."/>
            <person name="Alioto T."/>
            <person name="Gomez Garrido J."/>
        </authorList>
    </citation>
    <scope>NUCLEOTIDE SEQUENCE</scope>
    <source>
        <strain evidence="2">A484AB</strain>
    </source>
</reference>
<name>A0A6S7GYV8_PARCT</name>
<proteinExistence type="predicted"/>
<keyword evidence="3" id="KW-1185">Reference proteome</keyword>
<organism evidence="2 3">
    <name type="scientific">Paramuricea clavata</name>
    <name type="common">Red gorgonian</name>
    <name type="synonym">Violescent sea-whip</name>
    <dbReference type="NCBI Taxonomy" id="317549"/>
    <lineage>
        <taxon>Eukaryota</taxon>
        <taxon>Metazoa</taxon>
        <taxon>Cnidaria</taxon>
        <taxon>Anthozoa</taxon>
        <taxon>Octocorallia</taxon>
        <taxon>Malacalcyonacea</taxon>
        <taxon>Plexauridae</taxon>
        <taxon>Paramuricea</taxon>
    </lineage>
</organism>
<accession>A0A6S7GYV8</accession>
<dbReference type="EMBL" id="CACRXK020003070">
    <property type="protein sequence ID" value="CAB3997313.1"/>
    <property type="molecule type" value="Genomic_DNA"/>
</dbReference>
<comment type="caution">
    <text evidence="2">The sequence shown here is derived from an EMBL/GenBank/DDBJ whole genome shotgun (WGS) entry which is preliminary data.</text>
</comment>
<gene>
    <name evidence="2" type="ORF">PACLA_8A024059</name>
</gene>
<sequence length="281" mass="30278">MEFQSTTESFNPQLNQAATCPSSYANVHKGDMSKMGGAIGNDVDQWKPYLNTVQNAHLKKLGEFRKSLPPTSMTEKTRHSKVLAFMAKKGLQQLGNPHIGECAERKLLSGPVGSEISDNHRSDDGSDAHAPGTVVDDALRTGILEQSLCENAELTTSNDISPESSVQLPEIQVQLFCIMGVESLAKNKLTHALKILPAITPHSQKSGCGLAYLARSITVMNTNIVTGCQFDVLAPNMKAKESKDAGIKRELMLTNRSTSSSVGVVAPLLLIVPSSKSSYQQ</sequence>
<evidence type="ECO:0000313" key="3">
    <source>
        <dbReference type="Proteomes" id="UP001152795"/>
    </source>
</evidence>
<dbReference type="AlphaFoldDB" id="A0A6S7GYV8"/>
<evidence type="ECO:0000313" key="2">
    <source>
        <dbReference type="EMBL" id="CAB3997313.1"/>
    </source>
</evidence>
<feature type="region of interest" description="Disordered" evidence="1">
    <location>
        <begin position="111"/>
        <end position="132"/>
    </location>
</feature>
<evidence type="ECO:0000256" key="1">
    <source>
        <dbReference type="SAM" id="MobiDB-lite"/>
    </source>
</evidence>
<feature type="compositionally biased region" description="Basic and acidic residues" evidence="1">
    <location>
        <begin position="117"/>
        <end position="127"/>
    </location>
</feature>
<protein>
    <submittedName>
        <fullName evidence="2">Uncharacterized protein</fullName>
    </submittedName>
</protein>
<dbReference type="Proteomes" id="UP001152795">
    <property type="component" value="Unassembled WGS sequence"/>
</dbReference>